<evidence type="ECO:0000313" key="2">
    <source>
        <dbReference type="EMBL" id="GAA4285673.1"/>
    </source>
</evidence>
<comment type="caution">
    <text evidence="2">The sequence shown here is derived from an EMBL/GenBank/DDBJ whole genome shotgun (WGS) entry which is preliminary data.</text>
</comment>
<feature type="region of interest" description="Disordered" evidence="1">
    <location>
        <begin position="1"/>
        <end position="75"/>
    </location>
</feature>
<reference evidence="3" key="1">
    <citation type="journal article" date="2019" name="Int. J. Syst. Evol. Microbiol.">
        <title>The Global Catalogue of Microorganisms (GCM) 10K type strain sequencing project: providing services to taxonomists for standard genome sequencing and annotation.</title>
        <authorList>
            <consortium name="The Broad Institute Genomics Platform"/>
            <consortium name="The Broad Institute Genome Sequencing Center for Infectious Disease"/>
            <person name="Wu L."/>
            <person name="Ma J."/>
        </authorList>
    </citation>
    <scope>NUCLEOTIDE SEQUENCE [LARGE SCALE GENOMIC DNA]</scope>
    <source>
        <strain evidence="3">JCM 17459</strain>
    </source>
</reference>
<sequence length="75" mass="7299">MSEPLEPNLRPASEDGIPAADPGTGAPPTAPGFGIEGEDPDAARDAAVSDDDAASDDAGAGDDGPSDAFFRGLSG</sequence>
<dbReference type="Proteomes" id="UP001499841">
    <property type="component" value="Unassembled WGS sequence"/>
</dbReference>
<keyword evidence="3" id="KW-1185">Reference proteome</keyword>
<organism evidence="2 3">
    <name type="scientific">Georgenia daeguensis</name>
    <dbReference type="NCBI Taxonomy" id="908355"/>
    <lineage>
        <taxon>Bacteria</taxon>
        <taxon>Bacillati</taxon>
        <taxon>Actinomycetota</taxon>
        <taxon>Actinomycetes</taxon>
        <taxon>Micrococcales</taxon>
        <taxon>Bogoriellaceae</taxon>
        <taxon>Georgenia</taxon>
    </lineage>
</organism>
<proteinExistence type="predicted"/>
<name>A0ABP8EPQ8_9MICO</name>
<protein>
    <submittedName>
        <fullName evidence="2">Uncharacterized protein</fullName>
    </submittedName>
</protein>
<feature type="compositionally biased region" description="Low complexity" evidence="1">
    <location>
        <begin position="15"/>
        <end position="33"/>
    </location>
</feature>
<evidence type="ECO:0000256" key="1">
    <source>
        <dbReference type="SAM" id="MobiDB-lite"/>
    </source>
</evidence>
<accession>A0ABP8EPQ8</accession>
<evidence type="ECO:0000313" key="3">
    <source>
        <dbReference type="Proteomes" id="UP001499841"/>
    </source>
</evidence>
<dbReference type="RefSeq" id="WP_345036277.1">
    <property type="nucleotide sequence ID" value="NZ_BAABBA010000001.1"/>
</dbReference>
<dbReference type="EMBL" id="BAABBA010000001">
    <property type="protein sequence ID" value="GAA4285673.1"/>
    <property type="molecule type" value="Genomic_DNA"/>
</dbReference>
<gene>
    <name evidence="2" type="ORF">GCM10022262_00320</name>
</gene>